<sequence length="253" mass="27063">MTWVVLPGLALTPEDFAPLARALRTVETDGQVDDDVRVLDAWRTPVTGPVDAIRRALGIGGSHPVRVVGHSVGGLAAIEWTLRHPDEVERLVLLDPTSPWEPHVPALHPGRPLARAGSAAARVLAGVLATAGPTLRRGAVRWVVRGPDPLAADAAGSRYGARATWPMLADEWFASWAQAPRVRALVDGGRRLPPEAHPLLVTGLRQSARFLREQRELAGQLGIPRVGIAGEGHLYPLTRPDDVARLALGATAR</sequence>
<evidence type="ECO:0000259" key="1">
    <source>
        <dbReference type="Pfam" id="PF00561"/>
    </source>
</evidence>
<dbReference type="InterPro" id="IPR029058">
    <property type="entry name" value="AB_hydrolase_fold"/>
</dbReference>
<keyword evidence="3" id="KW-1185">Reference proteome</keyword>
<organism evidence="2 3">
    <name type="scientific">Cellulosimicrobium protaetiae</name>
    <dbReference type="NCBI Taxonomy" id="2587808"/>
    <lineage>
        <taxon>Bacteria</taxon>
        <taxon>Bacillati</taxon>
        <taxon>Actinomycetota</taxon>
        <taxon>Actinomycetes</taxon>
        <taxon>Micrococcales</taxon>
        <taxon>Promicromonosporaceae</taxon>
        <taxon>Cellulosimicrobium</taxon>
    </lineage>
</organism>
<gene>
    <name evidence="2" type="ORF">FIC82_018225</name>
</gene>
<reference evidence="2 3" key="1">
    <citation type="journal article" date="2022" name="Int. J. Syst. Evol. Microbiol.">
        <title>Cellulosimicrobium protaetiae sp. nov., isolated from the gut of the larva of Protaetia brevitarsis seulensis.</title>
        <authorList>
            <person name="Le Han H."/>
            <person name="Nguyen T.T.H."/>
            <person name="Li Z."/>
            <person name="Shin N.R."/>
            <person name="Kim S.G."/>
        </authorList>
    </citation>
    <scope>NUCLEOTIDE SEQUENCE [LARGE SCALE GENOMIC DNA]</scope>
    <source>
        <strain evidence="2 3">BI34</strain>
    </source>
</reference>
<accession>A0A6M5ULU3</accession>
<name>A0A6M5ULU3_9MICO</name>
<evidence type="ECO:0000313" key="3">
    <source>
        <dbReference type="Proteomes" id="UP000451354"/>
    </source>
</evidence>
<dbReference type="GO" id="GO:0016787">
    <property type="term" value="F:hydrolase activity"/>
    <property type="evidence" value="ECO:0007669"/>
    <property type="project" value="UniProtKB-KW"/>
</dbReference>
<keyword evidence="2" id="KW-0378">Hydrolase</keyword>
<dbReference type="EMBL" id="CP052757">
    <property type="protein sequence ID" value="QJW37819.1"/>
    <property type="molecule type" value="Genomic_DNA"/>
</dbReference>
<dbReference type="InterPro" id="IPR000073">
    <property type="entry name" value="AB_hydrolase_1"/>
</dbReference>
<protein>
    <submittedName>
        <fullName evidence="2">Alpha/beta hydrolase</fullName>
    </submittedName>
</protein>
<proteinExistence type="predicted"/>
<dbReference type="AlphaFoldDB" id="A0A6M5ULU3"/>
<evidence type="ECO:0000313" key="2">
    <source>
        <dbReference type="EMBL" id="QJW37819.1"/>
    </source>
</evidence>
<dbReference type="Gene3D" id="3.40.50.1820">
    <property type="entry name" value="alpha/beta hydrolase"/>
    <property type="match status" value="1"/>
</dbReference>
<dbReference type="Pfam" id="PF00561">
    <property type="entry name" value="Abhydrolase_1"/>
    <property type="match status" value="1"/>
</dbReference>
<dbReference type="PRINTS" id="PR00111">
    <property type="entry name" value="ABHYDROLASE"/>
</dbReference>
<dbReference type="KEGG" id="cprt:FIC82_018225"/>
<dbReference type="RefSeq" id="WP_154799424.1">
    <property type="nucleotide sequence ID" value="NZ_CP052757.1"/>
</dbReference>
<dbReference type="SUPFAM" id="SSF53474">
    <property type="entry name" value="alpha/beta-Hydrolases"/>
    <property type="match status" value="1"/>
</dbReference>
<dbReference type="OrthoDB" id="2987348at2"/>
<dbReference type="Proteomes" id="UP000451354">
    <property type="component" value="Chromosome"/>
</dbReference>
<feature type="domain" description="AB hydrolase-1" evidence="1">
    <location>
        <begin position="51"/>
        <end position="110"/>
    </location>
</feature>